<dbReference type="Pfam" id="PF01261">
    <property type="entry name" value="AP_endonuc_2"/>
    <property type="match status" value="1"/>
</dbReference>
<evidence type="ECO:0000259" key="1">
    <source>
        <dbReference type="Pfam" id="PF01261"/>
    </source>
</evidence>
<dbReference type="AlphaFoldDB" id="A0A1M5UH55"/>
<dbReference type="OrthoDB" id="9801960at2"/>
<evidence type="ECO:0000313" key="3">
    <source>
        <dbReference type="Proteomes" id="UP000184268"/>
    </source>
</evidence>
<reference evidence="2 3" key="1">
    <citation type="submission" date="2016-11" db="EMBL/GenBank/DDBJ databases">
        <authorList>
            <person name="Jaros S."/>
            <person name="Januszkiewicz K."/>
            <person name="Wedrychowicz H."/>
        </authorList>
    </citation>
    <scope>NUCLEOTIDE SEQUENCE [LARGE SCALE GENOMIC DNA]</scope>
    <source>
        <strain evidence="2 3">DSM 16917</strain>
    </source>
</reference>
<accession>A0A1M5UH55</accession>
<dbReference type="Proteomes" id="UP000184268">
    <property type="component" value="Unassembled WGS sequence"/>
</dbReference>
<keyword evidence="3" id="KW-1185">Reference proteome</keyword>
<dbReference type="STRING" id="299255.SAMN02745129_2568"/>
<dbReference type="EMBL" id="FQXG01000003">
    <property type="protein sequence ID" value="SHH62260.1"/>
    <property type="molecule type" value="Genomic_DNA"/>
</dbReference>
<dbReference type="InterPro" id="IPR036237">
    <property type="entry name" value="Xyl_isomerase-like_sf"/>
</dbReference>
<sequence>MPTIGLKLYLDNLHNEELFESAIKALREGEFDYLEAYVRPGALQGFPQLRLNALMPFIRVVHAPHIGDDFDPARRYNWKANLDRLNDSFSLADICDSDTIIIHPGLNHGPNALDANIEFLHVLNDPRIAIENVPASSGRSANHLGNTPDSISRFLECLDIGFCFDFSHAVVAGLETHQNPHHHLAEFMALQPRMYHLCDGLMGTARDLHWHLGQGDFPLPTFLDVVGDDRVSLETGISVPRPCLIEQRNDAHRARQLASAQNAQ</sequence>
<protein>
    <recommendedName>
        <fullName evidence="1">Xylose isomerase-like TIM barrel domain-containing protein</fullName>
    </recommendedName>
</protein>
<dbReference type="Gene3D" id="3.20.20.150">
    <property type="entry name" value="Divalent-metal-dependent TIM barrel enzymes"/>
    <property type="match status" value="1"/>
</dbReference>
<feature type="domain" description="Xylose isomerase-like TIM barrel" evidence="1">
    <location>
        <begin position="60"/>
        <end position="236"/>
    </location>
</feature>
<dbReference type="InterPro" id="IPR013022">
    <property type="entry name" value="Xyl_isomerase-like_TIM-brl"/>
</dbReference>
<dbReference type="RefSeq" id="WP_067655153.1">
    <property type="nucleotide sequence ID" value="NZ_FQXG01000003.1"/>
</dbReference>
<organism evidence="2 3">
    <name type="scientific">Ferrimonas marina</name>
    <dbReference type="NCBI Taxonomy" id="299255"/>
    <lineage>
        <taxon>Bacteria</taxon>
        <taxon>Pseudomonadati</taxon>
        <taxon>Pseudomonadota</taxon>
        <taxon>Gammaproteobacteria</taxon>
        <taxon>Alteromonadales</taxon>
        <taxon>Ferrimonadaceae</taxon>
        <taxon>Ferrimonas</taxon>
    </lineage>
</organism>
<gene>
    <name evidence="2" type="ORF">SAMN02745129_2568</name>
</gene>
<evidence type="ECO:0000313" key="2">
    <source>
        <dbReference type="EMBL" id="SHH62260.1"/>
    </source>
</evidence>
<name>A0A1M5UH55_9GAMM</name>
<dbReference type="SUPFAM" id="SSF51658">
    <property type="entry name" value="Xylose isomerase-like"/>
    <property type="match status" value="1"/>
</dbReference>
<proteinExistence type="predicted"/>